<dbReference type="Pfam" id="PF00173">
    <property type="entry name" value="Cyt-b5"/>
    <property type="match status" value="1"/>
</dbReference>
<evidence type="ECO:0000256" key="12">
    <source>
        <dbReference type="ARBA" id="ARBA00052399"/>
    </source>
</evidence>
<evidence type="ECO:0000256" key="15">
    <source>
        <dbReference type="ARBA" id="ARBA00066458"/>
    </source>
</evidence>
<dbReference type="SUPFAM" id="SSF51395">
    <property type="entry name" value="FMN-linked oxidoreductases"/>
    <property type="match status" value="2"/>
</dbReference>
<dbReference type="GO" id="GO:0046872">
    <property type="term" value="F:metal ion binding"/>
    <property type="evidence" value="ECO:0007669"/>
    <property type="project" value="UniProtKB-KW"/>
</dbReference>
<dbReference type="InterPro" id="IPR036400">
    <property type="entry name" value="Cyt_B5-like_heme/steroid_sf"/>
</dbReference>
<evidence type="ECO:0000256" key="16">
    <source>
        <dbReference type="ARBA" id="ARBA00068515"/>
    </source>
</evidence>
<protein>
    <recommendedName>
        <fullName evidence="16">L-lactate dehydrogenase (cytochrome)</fullName>
        <ecNumber evidence="15">1.1.2.3</ecNumber>
    </recommendedName>
</protein>
<comment type="caution">
    <text evidence="20">The sequence shown here is derived from an EMBL/GenBank/DDBJ whole genome shotgun (WGS) entry which is preliminary data.</text>
</comment>
<comment type="subcellular location">
    <subcellularLocation>
        <location evidence="3">Mitochondrion intermembrane space</location>
    </subcellularLocation>
</comment>
<comment type="subunit">
    <text evidence="4">Homotetramer.</text>
</comment>
<organism evidence="20 21">
    <name type="scientific">Botryotinia narcissicola</name>
    <dbReference type="NCBI Taxonomy" id="278944"/>
    <lineage>
        <taxon>Eukaryota</taxon>
        <taxon>Fungi</taxon>
        <taxon>Dikarya</taxon>
        <taxon>Ascomycota</taxon>
        <taxon>Pezizomycotina</taxon>
        <taxon>Leotiomycetes</taxon>
        <taxon>Helotiales</taxon>
        <taxon>Sclerotiniaceae</taxon>
        <taxon>Botryotinia</taxon>
    </lineage>
</organism>
<evidence type="ECO:0000256" key="5">
    <source>
        <dbReference type="ARBA" id="ARBA00022617"/>
    </source>
</evidence>
<evidence type="ECO:0000313" key="21">
    <source>
        <dbReference type="Proteomes" id="UP000297452"/>
    </source>
</evidence>
<reference evidence="20 21" key="1">
    <citation type="submission" date="2017-12" db="EMBL/GenBank/DDBJ databases">
        <title>Comparative genomics of Botrytis spp.</title>
        <authorList>
            <person name="Valero-Jimenez C.A."/>
            <person name="Tapia P."/>
            <person name="Veloso J."/>
            <person name="Silva-Moreno E."/>
            <person name="Staats M."/>
            <person name="Valdes J.H."/>
            <person name="Van Kan J.A.L."/>
        </authorList>
    </citation>
    <scope>NUCLEOTIDE SEQUENCE [LARGE SCALE GENOMIC DNA]</scope>
    <source>
        <strain evidence="20 21">MUCL2120</strain>
    </source>
</reference>
<dbReference type="PANTHER" id="PTHR10578:SF104">
    <property type="entry name" value="CYTOCHROME B2, MITOCHONDRIAL-RELATED"/>
    <property type="match status" value="1"/>
</dbReference>
<keyword evidence="6" id="KW-0285">Flavoprotein</keyword>
<dbReference type="CDD" id="cd02922">
    <property type="entry name" value="FCB2_FMN"/>
    <property type="match status" value="1"/>
</dbReference>
<feature type="domain" description="FMN hydroxy acid dehydrogenase" evidence="19">
    <location>
        <begin position="510"/>
        <end position="880"/>
    </location>
</feature>
<dbReference type="Gene3D" id="3.10.120.10">
    <property type="entry name" value="Cytochrome b5-like heme/steroid binding domain"/>
    <property type="match status" value="1"/>
</dbReference>
<dbReference type="FunFam" id="3.20.20.70:FF:000132">
    <property type="entry name" value="FMN dependent dehydrogenase"/>
    <property type="match status" value="1"/>
</dbReference>
<dbReference type="PROSITE" id="PS51349">
    <property type="entry name" value="FMN_HYDROXY_ACID_DH_2"/>
    <property type="match status" value="2"/>
</dbReference>
<dbReference type="PANTHER" id="PTHR10578">
    <property type="entry name" value="S -2-HYDROXY-ACID OXIDASE-RELATED"/>
    <property type="match status" value="1"/>
</dbReference>
<evidence type="ECO:0000256" key="13">
    <source>
        <dbReference type="ARBA" id="ARBA00061137"/>
    </source>
</evidence>
<dbReference type="EMBL" id="PQXJ01000217">
    <property type="protein sequence ID" value="TGO56695.1"/>
    <property type="molecule type" value="Genomic_DNA"/>
</dbReference>
<evidence type="ECO:0000313" key="20">
    <source>
        <dbReference type="EMBL" id="TGO56695.1"/>
    </source>
</evidence>
<dbReference type="InterPro" id="IPR037396">
    <property type="entry name" value="FMN_HAD"/>
</dbReference>
<dbReference type="SMART" id="SM01117">
    <property type="entry name" value="Cyt-b5"/>
    <property type="match status" value="1"/>
</dbReference>
<dbReference type="Proteomes" id="UP000297452">
    <property type="component" value="Unassembled WGS sequence"/>
</dbReference>
<evidence type="ECO:0000256" key="3">
    <source>
        <dbReference type="ARBA" id="ARBA00004569"/>
    </source>
</evidence>
<evidence type="ECO:0000256" key="14">
    <source>
        <dbReference type="ARBA" id="ARBA00061589"/>
    </source>
</evidence>
<dbReference type="GO" id="GO:0005758">
    <property type="term" value="C:mitochondrial intermembrane space"/>
    <property type="evidence" value="ECO:0007669"/>
    <property type="project" value="UniProtKB-SubCell"/>
</dbReference>
<feature type="domain" description="FMN hydroxy acid dehydrogenase" evidence="19">
    <location>
        <begin position="32"/>
        <end position="410"/>
    </location>
</feature>
<keyword evidence="5" id="KW-0349">Heme</keyword>
<feature type="domain" description="Cytochrome b5 heme-binding" evidence="18">
    <location>
        <begin position="408"/>
        <end position="485"/>
    </location>
</feature>
<keyword evidence="9" id="KW-0560">Oxidoreductase</keyword>
<dbReference type="InterPro" id="IPR001199">
    <property type="entry name" value="Cyt_B5-like_heme/steroid-bd"/>
</dbReference>
<keyword evidence="21" id="KW-1185">Reference proteome</keyword>
<keyword evidence="11" id="KW-0496">Mitochondrion</keyword>
<evidence type="ECO:0000259" key="19">
    <source>
        <dbReference type="PROSITE" id="PS51349"/>
    </source>
</evidence>
<dbReference type="AlphaFoldDB" id="A0A4Z1I5V5"/>
<keyword evidence="7" id="KW-0288">FMN</keyword>
<comment type="similarity">
    <text evidence="14">In the N-terminal section; belongs to the cytochrome b5 family.</text>
</comment>
<dbReference type="OrthoDB" id="25826at2759"/>
<dbReference type="EC" id="1.1.2.3" evidence="15"/>
<accession>A0A4Z1I5V5</accession>
<evidence type="ECO:0000256" key="9">
    <source>
        <dbReference type="ARBA" id="ARBA00023002"/>
    </source>
</evidence>
<comment type="catalytic activity">
    <reaction evidence="12">
        <text>(S)-lactate + 2 Fe(III)-[cytochrome c] = 2 Fe(II)-[cytochrome c] + pyruvate + 2 H(+)</text>
        <dbReference type="Rhea" id="RHEA:19909"/>
        <dbReference type="Rhea" id="RHEA-COMP:10350"/>
        <dbReference type="Rhea" id="RHEA-COMP:14399"/>
        <dbReference type="ChEBI" id="CHEBI:15361"/>
        <dbReference type="ChEBI" id="CHEBI:15378"/>
        <dbReference type="ChEBI" id="CHEBI:16651"/>
        <dbReference type="ChEBI" id="CHEBI:29033"/>
        <dbReference type="ChEBI" id="CHEBI:29034"/>
        <dbReference type="EC" id="1.1.2.3"/>
    </reaction>
    <physiologicalReaction direction="left-to-right" evidence="12">
        <dbReference type="Rhea" id="RHEA:19910"/>
    </physiologicalReaction>
</comment>
<dbReference type="Pfam" id="PF01070">
    <property type="entry name" value="FMN_dh"/>
    <property type="match status" value="2"/>
</dbReference>
<dbReference type="GO" id="GO:0004460">
    <property type="term" value="F:L-lactate dehydrogenase (cytochrome) activity"/>
    <property type="evidence" value="ECO:0007669"/>
    <property type="project" value="UniProtKB-EC"/>
</dbReference>
<evidence type="ECO:0000256" key="2">
    <source>
        <dbReference type="ARBA" id="ARBA00001970"/>
    </source>
</evidence>
<evidence type="ECO:0000256" key="7">
    <source>
        <dbReference type="ARBA" id="ARBA00022643"/>
    </source>
</evidence>
<comment type="cofactor">
    <cofactor evidence="1">
        <name>FMN</name>
        <dbReference type="ChEBI" id="CHEBI:58210"/>
    </cofactor>
</comment>
<evidence type="ECO:0000256" key="4">
    <source>
        <dbReference type="ARBA" id="ARBA00011881"/>
    </source>
</evidence>
<dbReference type="STRING" id="278944.A0A4Z1I5V5"/>
<dbReference type="InterPro" id="IPR013785">
    <property type="entry name" value="Aldolase_TIM"/>
</dbReference>
<evidence type="ECO:0000256" key="10">
    <source>
        <dbReference type="ARBA" id="ARBA00023004"/>
    </source>
</evidence>
<evidence type="ECO:0000256" key="11">
    <source>
        <dbReference type="ARBA" id="ARBA00023128"/>
    </source>
</evidence>
<evidence type="ECO:0000256" key="8">
    <source>
        <dbReference type="ARBA" id="ARBA00022723"/>
    </source>
</evidence>
<evidence type="ECO:0000259" key="18">
    <source>
        <dbReference type="PROSITE" id="PS50255"/>
    </source>
</evidence>
<proteinExistence type="inferred from homology"/>
<comment type="cofactor">
    <cofactor evidence="2">
        <name>heme b</name>
        <dbReference type="ChEBI" id="CHEBI:60344"/>
    </cofactor>
</comment>
<keyword evidence="10" id="KW-0408">Iron</keyword>
<keyword evidence="8" id="KW-0479">Metal-binding</keyword>
<dbReference type="InterPro" id="IPR000262">
    <property type="entry name" value="FMN-dep_DH"/>
</dbReference>
<feature type="region of interest" description="Disordered" evidence="17">
    <location>
        <begin position="688"/>
        <end position="711"/>
    </location>
</feature>
<dbReference type="PROSITE" id="PS50255">
    <property type="entry name" value="CYTOCHROME_B5_2"/>
    <property type="match status" value="1"/>
</dbReference>
<dbReference type="SUPFAM" id="SSF55856">
    <property type="entry name" value="Cytochrome b5-like heme/steroid binding domain"/>
    <property type="match status" value="1"/>
</dbReference>
<evidence type="ECO:0000256" key="17">
    <source>
        <dbReference type="SAM" id="MobiDB-lite"/>
    </source>
</evidence>
<gene>
    <name evidence="20" type="ORF">BOTNAR_0217g00110</name>
</gene>
<dbReference type="InterPro" id="IPR037458">
    <property type="entry name" value="L-MDH/L-LDH_FMN-bd"/>
</dbReference>
<evidence type="ECO:0000256" key="6">
    <source>
        <dbReference type="ARBA" id="ARBA00022630"/>
    </source>
</evidence>
<evidence type="ECO:0000256" key="1">
    <source>
        <dbReference type="ARBA" id="ARBA00001917"/>
    </source>
</evidence>
<dbReference type="Gene3D" id="3.20.20.70">
    <property type="entry name" value="Aldolase class I"/>
    <property type="match status" value="2"/>
</dbReference>
<dbReference type="FunFam" id="3.20.20.70:FF:000062">
    <property type="entry name" value="Cytochrome b2, mitochondrial, putative"/>
    <property type="match status" value="1"/>
</dbReference>
<sequence>MSDPQNPNIKSRNTPQWALYQREMFWKDNTGEVPPFSTDPGDLEDLAKESLTKGGWYYASCNAGQSHTHLANRQAFYRHRIVPRMLVDTNNRDTKTEIFGHKVSAPIGFAPIGINKIYNPLAELPVAKVAKELNLPYCLSKAGSTSIEDVGAANGAGPRFFQLYMPHDDELTLSLLQRAYDSGFTACILTLDTWQLAWRHRDAANSNYAFYHGVGADLGLSDPVFQKRLKEAGIDPEKQPNEAGAMWIDNVWHGRAWSWEKMPWLVEQWKRISGGKPFCLKGIQHVADARKAVQLGVDGIVVSNHAGRQVDGACASLDALEKIVNAVGDKTYIMFDSGVRGAADVFKALALGAKFVFVGRLWVWGLSIKGELGVRHVMKSLLADFDILMNVSGYQSVDQIDRDSIESLPNSALKEVSLHRIPSDLWVVVNDTVYDLTDFAPEHPGGASIILQYAGRDASKAYAEIHAPSLISSSLPASKVLGTVDPSTITEEWIKPPPEVSKTLAPGSKPSLENLINTHDFVTAAESLLTPKTWAFYSSAATDLITKGRNSSTYADISLRPRILRNVKHVSTRTTMLGNQIEVPIFCSPAAMAKLVHPQGERELARGLKSAGSAMTVSTNASFPIAEILEAASEDHSQTSDDRKELPIFFQLYVDKERHKSEKLLQDVEKLGVKAIFVTVDAPVPGKREADERVKADESLSTPMSGAKAKNDKKGGALGRIMGAYIDATLSWSDIAWIRQCTNLPILLKGVQTSLDAKMALNYGIDGILISNHGGRSLDTSPASILVLLELQKNAPEVFDGMEVFIDGGIMRGTDIFKALCLGAKAVGIGRGFLFALGWGHEGVEKYIEILKDELETTMRMMGITDLSQVHPGMLNTRAVDHLIPDGEEDHPYAKWRPKARI</sequence>
<name>A0A4Z1I5V5_9HELO</name>
<comment type="similarity">
    <text evidence="13">In the C-terminal section; belongs to the FMN-dependent alpha-hydroxy acid dehydrogenase family.</text>
</comment>
<feature type="compositionally biased region" description="Basic and acidic residues" evidence="17">
    <location>
        <begin position="688"/>
        <end position="698"/>
    </location>
</feature>